<feature type="transmembrane region" description="Helical" evidence="1">
    <location>
        <begin position="190"/>
        <end position="210"/>
    </location>
</feature>
<feature type="transmembrane region" description="Helical" evidence="1">
    <location>
        <begin position="12"/>
        <end position="32"/>
    </location>
</feature>
<sequence length="298" mass="34902">MYIAQGRNSSRKWMYWFFPSLFFLMVIFNYLVSLTIKIDYKELIAKTGEIPFLIIMISQFAFFLFVLFLIVKLIHNQRITSLTTSRKKIDFKRFFFAFGVLGFFLITITLIQYRFSPQDFVWNFKPLPFFSLVIICFLLLPLQTSFEEYFFRGYLLQGLGIICQNKWFPLLFTSVMFGLMHIANPEVEKIGYGFLSMYIVIGLIFGIVTLMDEGLELALGMHASNNIFAALLVTSDWSVIQTPSLFKEVSEPDFNFAYICITLSVFLLTLFIFAKRYKWTNWKEKLFGKITFSSQGNN</sequence>
<feature type="transmembrane region" description="Helical" evidence="1">
    <location>
        <begin position="52"/>
        <end position="74"/>
    </location>
</feature>
<name>A0AAV5ATB5_9FLAO</name>
<dbReference type="Pfam" id="PF02517">
    <property type="entry name" value="Rce1-like"/>
    <property type="match status" value="1"/>
</dbReference>
<dbReference type="GO" id="GO:0080120">
    <property type="term" value="P:CAAX-box protein maturation"/>
    <property type="evidence" value="ECO:0007669"/>
    <property type="project" value="UniProtKB-ARBA"/>
</dbReference>
<dbReference type="Proteomes" id="UP001207736">
    <property type="component" value="Unassembled WGS sequence"/>
</dbReference>
<keyword evidence="1" id="KW-0812">Transmembrane</keyword>
<feature type="transmembrane region" description="Helical" evidence="1">
    <location>
        <begin position="94"/>
        <end position="115"/>
    </location>
</feature>
<dbReference type="Proteomes" id="UP001208692">
    <property type="component" value="Unassembled WGS sequence"/>
</dbReference>
<evidence type="ECO:0000256" key="1">
    <source>
        <dbReference type="SAM" id="Phobius"/>
    </source>
</evidence>
<dbReference type="PANTHER" id="PTHR39430:SF1">
    <property type="entry name" value="PROTEASE"/>
    <property type="match status" value="1"/>
</dbReference>
<feature type="transmembrane region" description="Helical" evidence="1">
    <location>
        <begin position="217"/>
        <end position="235"/>
    </location>
</feature>
<protein>
    <submittedName>
        <fullName evidence="3">Abortive infection protein</fullName>
    </submittedName>
</protein>
<feature type="transmembrane region" description="Helical" evidence="1">
    <location>
        <begin position="127"/>
        <end position="146"/>
    </location>
</feature>
<dbReference type="AlphaFoldDB" id="A0AAV5ATB5"/>
<comment type="caution">
    <text evidence="3">The sequence shown here is derived from an EMBL/GenBank/DDBJ whole genome shotgun (WGS) entry which is preliminary data.</text>
</comment>
<evidence type="ECO:0000313" key="3">
    <source>
        <dbReference type="EMBL" id="GJM50608.1"/>
    </source>
</evidence>
<dbReference type="EMBL" id="BQKB01000042">
    <property type="protein sequence ID" value="GJM53561.1"/>
    <property type="molecule type" value="Genomic_DNA"/>
</dbReference>
<keyword evidence="6" id="KW-1185">Reference proteome</keyword>
<dbReference type="RefSeq" id="WP_264845716.1">
    <property type="nucleotide sequence ID" value="NZ_BPMA01000014.1"/>
</dbReference>
<feature type="domain" description="CAAX prenyl protease 2/Lysostaphin resistance protein A-like" evidence="2">
    <location>
        <begin position="132"/>
        <end position="228"/>
    </location>
</feature>
<feature type="transmembrane region" description="Helical" evidence="1">
    <location>
        <begin position="255"/>
        <end position="274"/>
    </location>
</feature>
<proteinExistence type="predicted"/>
<keyword evidence="1" id="KW-0472">Membrane</keyword>
<dbReference type="EMBL" id="BQKA01000030">
    <property type="protein sequence ID" value="GJM50608.1"/>
    <property type="molecule type" value="Genomic_DNA"/>
</dbReference>
<dbReference type="GO" id="GO:0004175">
    <property type="term" value="F:endopeptidase activity"/>
    <property type="evidence" value="ECO:0007669"/>
    <property type="project" value="UniProtKB-ARBA"/>
</dbReference>
<keyword evidence="1" id="KW-1133">Transmembrane helix</keyword>
<dbReference type="InterPro" id="IPR003675">
    <property type="entry name" value="Rce1/LyrA-like_dom"/>
</dbReference>
<evidence type="ECO:0000313" key="5">
    <source>
        <dbReference type="Proteomes" id="UP001207736"/>
    </source>
</evidence>
<gene>
    <name evidence="3" type="primary">yyaK</name>
    <name evidence="3" type="ORF">RCZ15_15810</name>
    <name evidence="4" type="ORF">RCZ16_18770</name>
</gene>
<reference evidence="3 6" key="1">
    <citation type="submission" date="2021-11" db="EMBL/GenBank/DDBJ databases">
        <title>Draft genome sequence of Capnocytophaga sp. strain KC07075 isolated from cat oral cavity.</title>
        <authorList>
            <person name="Suzuki M."/>
            <person name="Imaoka K."/>
            <person name="Kimura M."/>
            <person name="Morikawa S."/>
            <person name="Maeda K."/>
        </authorList>
    </citation>
    <scope>NUCLEOTIDE SEQUENCE</scope>
    <source>
        <strain evidence="3">KC07075</strain>
        <strain evidence="4 6">KC07079</strain>
    </source>
</reference>
<accession>A0AAV5ATB5</accession>
<organism evidence="3 5">
    <name type="scientific">Capnocytophaga catalasegens</name>
    <dbReference type="NCBI Taxonomy" id="1004260"/>
    <lineage>
        <taxon>Bacteria</taxon>
        <taxon>Pseudomonadati</taxon>
        <taxon>Bacteroidota</taxon>
        <taxon>Flavobacteriia</taxon>
        <taxon>Flavobacteriales</taxon>
        <taxon>Flavobacteriaceae</taxon>
        <taxon>Capnocytophaga</taxon>
    </lineage>
</organism>
<evidence type="ECO:0000313" key="4">
    <source>
        <dbReference type="EMBL" id="GJM53561.1"/>
    </source>
</evidence>
<evidence type="ECO:0000259" key="2">
    <source>
        <dbReference type="Pfam" id="PF02517"/>
    </source>
</evidence>
<dbReference type="PANTHER" id="PTHR39430">
    <property type="entry name" value="MEMBRANE-ASSOCIATED PROTEASE-RELATED"/>
    <property type="match status" value="1"/>
</dbReference>
<evidence type="ECO:0000313" key="6">
    <source>
        <dbReference type="Proteomes" id="UP001208692"/>
    </source>
</evidence>